<keyword evidence="4" id="KW-0594">Phospholipid biosynthesis</keyword>
<dbReference type="GO" id="GO:0016020">
    <property type="term" value="C:membrane"/>
    <property type="evidence" value="ECO:0007669"/>
    <property type="project" value="InterPro"/>
</dbReference>
<dbReference type="NCBIfam" id="TIGR00530">
    <property type="entry name" value="AGP_acyltrn"/>
    <property type="match status" value="1"/>
</dbReference>
<feature type="domain" description="Phospholipid/glycerol acyltransferase" evidence="6">
    <location>
        <begin position="100"/>
        <end position="216"/>
    </location>
</feature>
<dbReference type="EMBL" id="MU150276">
    <property type="protein sequence ID" value="KAF9462015.1"/>
    <property type="molecule type" value="Genomic_DNA"/>
</dbReference>
<keyword evidence="2 4" id="KW-0808">Transferase</keyword>
<evidence type="ECO:0000313" key="7">
    <source>
        <dbReference type="EMBL" id="KAF9462015.1"/>
    </source>
</evidence>
<gene>
    <name evidence="7" type="ORF">BDZ94DRAFT_1129952</name>
</gene>
<dbReference type="Pfam" id="PF01553">
    <property type="entry name" value="Acyltransferase"/>
    <property type="match status" value="1"/>
</dbReference>
<comment type="catalytic activity">
    <reaction evidence="4">
        <text>a 1-acyl-sn-glycero-3-phosphate + an acyl-CoA = a 1,2-diacyl-sn-glycero-3-phosphate + CoA</text>
        <dbReference type="Rhea" id="RHEA:19709"/>
        <dbReference type="ChEBI" id="CHEBI:57287"/>
        <dbReference type="ChEBI" id="CHEBI:57970"/>
        <dbReference type="ChEBI" id="CHEBI:58342"/>
        <dbReference type="ChEBI" id="CHEBI:58608"/>
        <dbReference type="EC" id="2.3.1.51"/>
    </reaction>
</comment>
<feature type="transmembrane region" description="Helical" evidence="5">
    <location>
        <begin position="6"/>
        <end position="25"/>
    </location>
</feature>
<evidence type="ECO:0000256" key="4">
    <source>
        <dbReference type="RuleBase" id="RU361267"/>
    </source>
</evidence>
<dbReference type="EC" id="2.3.1.51" evidence="4"/>
<comment type="similarity">
    <text evidence="1 4">Belongs to the 1-acyl-sn-glycerol-3-phosphate acyltransferase family.</text>
</comment>
<evidence type="ECO:0000256" key="2">
    <source>
        <dbReference type="ARBA" id="ARBA00022679"/>
    </source>
</evidence>
<evidence type="ECO:0000259" key="6">
    <source>
        <dbReference type="SMART" id="SM00563"/>
    </source>
</evidence>
<comment type="caution">
    <text evidence="7">The sequence shown here is derived from an EMBL/GenBank/DDBJ whole genome shotgun (WGS) entry which is preliminary data.</text>
</comment>
<organism evidence="7 8">
    <name type="scientific">Collybia nuda</name>
    <dbReference type="NCBI Taxonomy" id="64659"/>
    <lineage>
        <taxon>Eukaryota</taxon>
        <taxon>Fungi</taxon>
        <taxon>Dikarya</taxon>
        <taxon>Basidiomycota</taxon>
        <taxon>Agaricomycotina</taxon>
        <taxon>Agaricomycetes</taxon>
        <taxon>Agaricomycetidae</taxon>
        <taxon>Agaricales</taxon>
        <taxon>Tricholomatineae</taxon>
        <taxon>Clitocybaceae</taxon>
        <taxon>Collybia</taxon>
    </lineage>
</organism>
<reference evidence="7" key="1">
    <citation type="submission" date="2020-11" db="EMBL/GenBank/DDBJ databases">
        <authorList>
            <consortium name="DOE Joint Genome Institute"/>
            <person name="Ahrendt S."/>
            <person name="Riley R."/>
            <person name="Andreopoulos W."/>
            <person name="Labutti K."/>
            <person name="Pangilinan J."/>
            <person name="Ruiz-Duenas F.J."/>
            <person name="Barrasa J.M."/>
            <person name="Sanchez-Garcia M."/>
            <person name="Camarero S."/>
            <person name="Miyauchi S."/>
            <person name="Serrano A."/>
            <person name="Linde D."/>
            <person name="Babiker R."/>
            <person name="Drula E."/>
            <person name="Ayuso-Fernandez I."/>
            <person name="Pacheco R."/>
            <person name="Padilla G."/>
            <person name="Ferreira P."/>
            <person name="Barriuso J."/>
            <person name="Kellner H."/>
            <person name="Castanera R."/>
            <person name="Alfaro M."/>
            <person name="Ramirez L."/>
            <person name="Pisabarro A.G."/>
            <person name="Kuo A."/>
            <person name="Tritt A."/>
            <person name="Lipzen A."/>
            <person name="He G."/>
            <person name="Yan M."/>
            <person name="Ng V."/>
            <person name="Cullen D."/>
            <person name="Martin F."/>
            <person name="Rosso M.-N."/>
            <person name="Henrissat B."/>
            <person name="Hibbett D."/>
            <person name="Martinez A.T."/>
            <person name="Grigoriev I.V."/>
        </authorList>
    </citation>
    <scope>NUCLEOTIDE SEQUENCE</scope>
    <source>
        <strain evidence="7">CBS 247.69</strain>
    </source>
</reference>
<dbReference type="CDD" id="cd07989">
    <property type="entry name" value="LPLAT_AGPAT-like"/>
    <property type="match status" value="1"/>
</dbReference>
<dbReference type="InterPro" id="IPR002123">
    <property type="entry name" value="Plipid/glycerol_acylTrfase"/>
</dbReference>
<keyword evidence="5" id="KW-0812">Transmembrane</keyword>
<keyword evidence="3 4" id="KW-0012">Acyltransferase</keyword>
<evidence type="ECO:0000256" key="3">
    <source>
        <dbReference type="ARBA" id="ARBA00023315"/>
    </source>
</evidence>
<feature type="transmembrane region" description="Helical" evidence="5">
    <location>
        <begin position="37"/>
        <end position="61"/>
    </location>
</feature>
<dbReference type="AlphaFoldDB" id="A0A9P5Y4C9"/>
<dbReference type="GO" id="GO:0003841">
    <property type="term" value="F:1-acylglycerol-3-phosphate O-acyltransferase activity"/>
    <property type="evidence" value="ECO:0007669"/>
    <property type="project" value="UniProtKB-UniRule"/>
</dbReference>
<name>A0A9P5Y4C9_9AGAR</name>
<evidence type="ECO:0000256" key="5">
    <source>
        <dbReference type="SAM" id="Phobius"/>
    </source>
</evidence>
<dbReference type="PANTHER" id="PTHR10434">
    <property type="entry name" value="1-ACYL-SN-GLYCEROL-3-PHOSPHATE ACYLTRANSFERASE"/>
    <property type="match status" value="1"/>
</dbReference>
<dbReference type="OrthoDB" id="202234at2759"/>
<comment type="domain">
    <text evidence="4">The HXXXXD motif is essential for acyltransferase activity and may constitute the binding site for the phosphate moiety of the glycerol-3-phosphate.</text>
</comment>
<dbReference type="InterPro" id="IPR004552">
    <property type="entry name" value="AGP_acyltrans"/>
</dbReference>
<evidence type="ECO:0000256" key="1">
    <source>
        <dbReference type="ARBA" id="ARBA00008655"/>
    </source>
</evidence>
<dbReference type="PANTHER" id="PTHR10434:SF11">
    <property type="entry name" value="1-ACYL-SN-GLYCEROL-3-PHOSPHATE ACYLTRANSFERASE"/>
    <property type="match status" value="1"/>
</dbReference>
<dbReference type="Proteomes" id="UP000807353">
    <property type="component" value="Unassembled WGS sequence"/>
</dbReference>
<feature type="non-terminal residue" evidence="7">
    <location>
        <position position="266"/>
    </location>
</feature>
<keyword evidence="4" id="KW-0444">Lipid biosynthesis</keyword>
<dbReference type="GO" id="GO:0005783">
    <property type="term" value="C:endoplasmic reticulum"/>
    <property type="evidence" value="ECO:0007669"/>
    <property type="project" value="TreeGrafter"/>
</dbReference>
<accession>A0A9P5Y4C9</accession>
<protein>
    <recommendedName>
        <fullName evidence="4">1-acyl-sn-glycerol-3-phosphate acyltransferase</fullName>
        <ecNumber evidence="4">2.3.1.51</ecNumber>
    </recommendedName>
</protein>
<keyword evidence="5" id="KW-0472">Membrane</keyword>
<keyword evidence="4" id="KW-1208">Phospholipid metabolism</keyword>
<proteinExistence type="inferred from homology"/>
<dbReference type="GO" id="GO:0006654">
    <property type="term" value="P:phosphatidic acid biosynthetic process"/>
    <property type="evidence" value="ECO:0007669"/>
    <property type="project" value="TreeGrafter"/>
</dbReference>
<dbReference type="SUPFAM" id="SSF69593">
    <property type="entry name" value="Glycerol-3-phosphate (1)-acyltransferase"/>
    <property type="match status" value="1"/>
</dbReference>
<evidence type="ECO:0000313" key="8">
    <source>
        <dbReference type="Proteomes" id="UP000807353"/>
    </source>
</evidence>
<dbReference type="SMART" id="SM00563">
    <property type="entry name" value="PlsC"/>
    <property type="match status" value="1"/>
</dbReference>
<keyword evidence="8" id="KW-1185">Reference proteome</keyword>
<sequence>MSFLVSVFKPLAYISLPVILLRSIAANSPIGRYYVRIGMYVGTMTMVAACSAVVAAGMSFVGQRFDVNFIVARTFYTLTKNALNVGIEVEGEEYLDTRPAVLMANHQSMLDILVVGRLMPKQTSIMAKKSLQYTPLGPFMTMSGAIFVDRGNNARAVQSLGAAGELMKRLRVSLWMFPEGTRSSSEVPDMLPLKKGGFHLAIQAGIPIIPIVTENYWRLYRKGVFEEGSFKVRVLPPIPTAGLTASDVPALAERVRDQMLETLREI</sequence>
<keyword evidence="4" id="KW-0443">Lipid metabolism</keyword>
<keyword evidence="5" id="KW-1133">Transmembrane helix</keyword>